<feature type="transmembrane region" description="Helical" evidence="6">
    <location>
        <begin position="30"/>
        <end position="55"/>
    </location>
</feature>
<proteinExistence type="predicted"/>
<reference evidence="9 10" key="1">
    <citation type="submission" date="2024-09" db="EMBL/GenBank/DDBJ databases">
        <title>Draft genome sequence of Candidatus Magnetaquicoccaceae bacterium FCR-1.</title>
        <authorList>
            <person name="Shimoshige H."/>
            <person name="Shimamura S."/>
            <person name="Taoka A."/>
            <person name="Kobayashi H."/>
            <person name="Maekawa T."/>
        </authorList>
    </citation>
    <scope>NUCLEOTIDE SEQUENCE [LARGE SCALE GENOMIC DNA]</scope>
    <source>
        <strain evidence="9 10">FCR-1</strain>
    </source>
</reference>
<keyword evidence="4" id="KW-0408">Iron</keyword>
<dbReference type="InterPro" id="IPR017896">
    <property type="entry name" value="4Fe4S_Fe-S-bd"/>
</dbReference>
<keyword evidence="6" id="KW-0812">Transmembrane</keyword>
<evidence type="ECO:0000256" key="3">
    <source>
        <dbReference type="ARBA" id="ARBA00023002"/>
    </source>
</evidence>
<dbReference type="InterPro" id="IPR005797">
    <property type="entry name" value="Cyt_b/b6_N"/>
</dbReference>
<dbReference type="SUPFAM" id="SSF81342">
    <property type="entry name" value="Transmembrane di-heme cytochromes"/>
    <property type="match status" value="1"/>
</dbReference>
<accession>A0ABQ0C929</accession>
<evidence type="ECO:0000313" key="9">
    <source>
        <dbReference type="EMBL" id="GAB0057394.1"/>
    </source>
</evidence>
<evidence type="ECO:0000259" key="7">
    <source>
        <dbReference type="PROSITE" id="PS51002"/>
    </source>
</evidence>
<evidence type="ECO:0000256" key="1">
    <source>
        <dbReference type="ARBA" id="ARBA00011649"/>
    </source>
</evidence>
<feature type="transmembrane region" description="Helical" evidence="6">
    <location>
        <begin position="144"/>
        <end position="165"/>
    </location>
</feature>
<sequence>MDALRKAGNNVILYLEFLLNKGFENRLNPFYHLGSLTFFFFWIVLISGIYVFIFFETNVAGAYPSVEYITHEQWWLAGIMRSLHRYASDAAVISIFIHMFRELFRDRYRGVRWFSWFTGVPTLWLVVVLGITGYWLVWDQLAQYVALATAEMMDWIPLIPSAMVFNFLDGQITDRFFTLMAFLHLLGLPIALVFLLWTHVSRISQIDFNPPRALATGAFLTLLALSILKPAVSHAPVQAGHAPVVLHLDWFYLNIYPLVDVLGPGWAWSIATGVTVLLMMLPWLPSKKEKPCAEVELTQCHGCGQCAKDCPYGSITMQPRSDGKKFPFEPTVNPTLCTACGICSGSCVSSSPFRMANTTLKSGIEMPWFTVDSLREEVKTKLAALTGENRVILFGCEHGADVTTMGASGVAVVNLPCSGMLPPSMVDYVLKNGADGVFITGCRNGDCYHRIGNTWTEQRLAGEREPKLLKRVEKSRVTEFRVSNSSGERAELARRLEAFRRSLQPSA</sequence>
<dbReference type="PROSITE" id="PS51002">
    <property type="entry name" value="CYTB_NTER"/>
    <property type="match status" value="1"/>
</dbReference>
<dbReference type="Pfam" id="PF00033">
    <property type="entry name" value="Cytochrome_B"/>
    <property type="match status" value="1"/>
</dbReference>
<feature type="transmembrane region" description="Helical" evidence="6">
    <location>
        <begin position="212"/>
        <end position="228"/>
    </location>
</feature>
<dbReference type="PANTHER" id="PTHR19271:SF16">
    <property type="entry name" value="CYTOCHROME B"/>
    <property type="match status" value="1"/>
</dbReference>
<evidence type="ECO:0000313" key="10">
    <source>
        <dbReference type="Proteomes" id="UP001628193"/>
    </source>
</evidence>
<dbReference type="Pfam" id="PF12838">
    <property type="entry name" value="Fer4_7"/>
    <property type="match status" value="1"/>
</dbReference>
<dbReference type="PROSITE" id="PS00198">
    <property type="entry name" value="4FE4S_FER_1"/>
    <property type="match status" value="1"/>
</dbReference>
<dbReference type="EMBL" id="BAAFGK010000004">
    <property type="protein sequence ID" value="GAB0057394.1"/>
    <property type="molecule type" value="Genomic_DNA"/>
</dbReference>
<evidence type="ECO:0000256" key="4">
    <source>
        <dbReference type="ARBA" id="ARBA00023004"/>
    </source>
</evidence>
<protein>
    <submittedName>
        <fullName evidence="9">Cytochrome b6</fullName>
    </submittedName>
</protein>
<dbReference type="SUPFAM" id="SSF54862">
    <property type="entry name" value="4Fe-4S ferredoxins"/>
    <property type="match status" value="1"/>
</dbReference>
<dbReference type="Proteomes" id="UP001628193">
    <property type="component" value="Unassembled WGS sequence"/>
</dbReference>
<keyword evidence="2" id="KW-0479">Metal-binding</keyword>
<comment type="subunit">
    <text evidence="1">The main subunits of complex b-c1 are: cytochrome b, cytochrome c1 and the Rieske protein.</text>
</comment>
<feature type="domain" description="4Fe-4S ferredoxin-type" evidence="8">
    <location>
        <begin position="291"/>
        <end position="320"/>
    </location>
</feature>
<dbReference type="PROSITE" id="PS51379">
    <property type="entry name" value="4FE4S_FER_2"/>
    <property type="match status" value="2"/>
</dbReference>
<keyword evidence="6" id="KW-0472">Membrane</keyword>
<dbReference type="Pfam" id="PF02662">
    <property type="entry name" value="FlpD"/>
    <property type="match status" value="1"/>
</dbReference>
<keyword evidence="5" id="KW-0411">Iron-sulfur</keyword>
<dbReference type="InterPro" id="IPR027387">
    <property type="entry name" value="Cytb/b6-like_sf"/>
</dbReference>
<evidence type="ECO:0000256" key="6">
    <source>
        <dbReference type="SAM" id="Phobius"/>
    </source>
</evidence>
<dbReference type="InterPro" id="IPR016174">
    <property type="entry name" value="Di-haem_cyt_TM"/>
</dbReference>
<name>A0ABQ0C929_9PROT</name>
<keyword evidence="3" id="KW-0560">Oxidoreductase</keyword>
<dbReference type="InterPro" id="IPR017900">
    <property type="entry name" value="4Fe4S_Fe_S_CS"/>
</dbReference>
<feature type="domain" description="Cytochrome b/b6 N-terminal region profile" evidence="7">
    <location>
        <begin position="1"/>
        <end position="212"/>
    </location>
</feature>
<dbReference type="PANTHER" id="PTHR19271">
    <property type="entry name" value="CYTOCHROME B"/>
    <property type="match status" value="1"/>
</dbReference>
<feature type="transmembrane region" description="Helical" evidence="6">
    <location>
        <begin position="177"/>
        <end position="200"/>
    </location>
</feature>
<dbReference type="Gene3D" id="1.20.810.10">
    <property type="entry name" value="Cytochrome Bc1 Complex, Chain C"/>
    <property type="match status" value="1"/>
</dbReference>
<evidence type="ECO:0000256" key="5">
    <source>
        <dbReference type="ARBA" id="ARBA00023014"/>
    </source>
</evidence>
<keyword evidence="10" id="KW-1185">Reference proteome</keyword>
<comment type="caution">
    <text evidence="9">The sequence shown here is derived from an EMBL/GenBank/DDBJ whole genome shotgun (WGS) entry which is preliminary data.</text>
</comment>
<gene>
    <name evidence="9" type="primary">petB</name>
    <name evidence="9" type="ORF">SIID45300_01721</name>
</gene>
<keyword evidence="6" id="KW-1133">Transmembrane helix</keyword>
<evidence type="ECO:0000256" key="2">
    <source>
        <dbReference type="ARBA" id="ARBA00022723"/>
    </source>
</evidence>
<dbReference type="InterPro" id="IPR003813">
    <property type="entry name" value="MvhD/FlpD"/>
</dbReference>
<evidence type="ECO:0000259" key="8">
    <source>
        <dbReference type="PROSITE" id="PS51379"/>
    </source>
</evidence>
<feature type="domain" description="4Fe-4S ferredoxin-type" evidence="8">
    <location>
        <begin position="328"/>
        <end position="358"/>
    </location>
</feature>
<organism evidence="9 10">
    <name type="scientific">Candidatus Magnetaquiglobus chichijimensis</name>
    <dbReference type="NCBI Taxonomy" id="3141448"/>
    <lineage>
        <taxon>Bacteria</taxon>
        <taxon>Pseudomonadati</taxon>
        <taxon>Pseudomonadota</taxon>
        <taxon>Magnetococcia</taxon>
        <taxon>Magnetococcales</taxon>
        <taxon>Candidatus Magnetaquicoccaceae</taxon>
        <taxon>Candidatus Magnetaquiglobus</taxon>
    </lineage>
</organism>
<dbReference type="Gene3D" id="3.30.70.20">
    <property type="match status" value="1"/>
</dbReference>
<feature type="transmembrane region" description="Helical" evidence="6">
    <location>
        <begin position="113"/>
        <end position="138"/>
    </location>
</feature>